<protein>
    <submittedName>
        <fullName evidence="2">Uncharacterized protein LOC142182320</fullName>
    </submittedName>
</protein>
<keyword evidence="1" id="KW-1185">Reference proteome</keyword>
<evidence type="ECO:0000313" key="1">
    <source>
        <dbReference type="Proteomes" id="UP000790787"/>
    </source>
</evidence>
<accession>A0AC58UT32</accession>
<evidence type="ECO:0000313" key="2">
    <source>
        <dbReference type="RefSeq" id="XP_075112664.1"/>
    </source>
</evidence>
<sequence length="332" mass="37989">MTIESSSFTMPARVMAPTKKPEKFFGVDFKCWQQKIFFYMTTLSLQGFISKDVPVLGEETPENERFLYKTEDDGLKKFVVDKFLDFKMVDGKSVITQVQELQVIVHDLLAEGMVINEVFQVVAFIEKLSRLWKDFKNYLKHKRNEMILEDLMVRLRIEEDNKATEKKLRGNLTIMGENIVEEASTSNKKRKKLSGPKNYPSKMKFKGNHKEWWIDSGATRYVCAKKELFASYVPAGPDEAIVMGNSTTTNIEGVGIYLKMTSGKVVTLNNVLYVLEIHKNLVSIGLLIKNGLKCVFLSEKVVISKNDVYVGKCYLTEGIFKLNIIVIDFNKV</sequence>
<dbReference type="RefSeq" id="XP_075112664.1">
    <property type="nucleotide sequence ID" value="XM_075256563.1"/>
</dbReference>
<organism evidence="1 2">
    <name type="scientific">Nicotiana tabacum</name>
    <name type="common">Common tobacco</name>
    <dbReference type="NCBI Taxonomy" id="4097"/>
    <lineage>
        <taxon>Eukaryota</taxon>
        <taxon>Viridiplantae</taxon>
        <taxon>Streptophyta</taxon>
        <taxon>Embryophyta</taxon>
        <taxon>Tracheophyta</taxon>
        <taxon>Spermatophyta</taxon>
        <taxon>Magnoliopsida</taxon>
        <taxon>eudicotyledons</taxon>
        <taxon>Gunneridae</taxon>
        <taxon>Pentapetalae</taxon>
        <taxon>asterids</taxon>
        <taxon>lamiids</taxon>
        <taxon>Solanales</taxon>
        <taxon>Solanaceae</taxon>
        <taxon>Nicotianoideae</taxon>
        <taxon>Nicotianeae</taxon>
        <taxon>Nicotiana</taxon>
    </lineage>
</organism>
<proteinExistence type="predicted"/>
<gene>
    <name evidence="2" type="primary">LOC142182320</name>
</gene>
<name>A0AC58UT32_TOBAC</name>
<dbReference type="Proteomes" id="UP000790787">
    <property type="component" value="Chromosome 6"/>
</dbReference>
<reference evidence="1" key="1">
    <citation type="journal article" date="2014" name="Nat. Commun.">
        <title>The tobacco genome sequence and its comparison with those of tomato and potato.</title>
        <authorList>
            <person name="Sierro N."/>
            <person name="Battey J.N."/>
            <person name="Ouadi S."/>
            <person name="Bakaher N."/>
            <person name="Bovet L."/>
            <person name="Willig A."/>
            <person name="Goepfert S."/>
            <person name="Peitsch M.C."/>
            <person name="Ivanov N.V."/>
        </authorList>
    </citation>
    <scope>NUCLEOTIDE SEQUENCE [LARGE SCALE GENOMIC DNA]</scope>
</reference>
<reference evidence="2" key="2">
    <citation type="submission" date="2025-08" db="UniProtKB">
        <authorList>
            <consortium name="RefSeq"/>
        </authorList>
    </citation>
    <scope>IDENTIFICATION</scope>
    <source>
        <tissue evidence="2">Leaf</tissue>
    </source>
</reference>